<dbReference type="GO" id="GO:0019243">
    <property type="term" value="P:methylglyoxal catabolic process to D-lactate via S-lactoyl-glutathione"/>
    <property type="evidence" value="ECO:0007669"/>
    <property type="project" value="TreeGrafter"/>
</dbReference>
<dbReference type="AlphaFoldDB" id="A0A7G6TU29"/>
<dbReference type="KEGG" id="trb:HB776_02685"/>
<dbReference type="InterPro" id="IPR002818">
    <property type="entry name" value="DJ-1/PfpI"/>
</dbReference>
<gene>
    <name evidence="5" type="ORF">HB776_02685</name>
</gene>
<evidence type="ECO:0000313" key="6">
    <source>
        <dbReference type="Proteomes" id="UP000515291"/>
    </source>
</evidence>
<dbReference type="InterPro" id="IPR029062">
    <property type="entry name" value="Class_I_gatase-like"/>
</dbReference>
<evidence type="ECO:0000259" key="4">
    <source>
        <dbReference type="Pfam" id="PF01965"/>
    </source>
</evidence>
<organism evidence="5 6">
    <name type="scientific">Tardiphaga robiniae</name>
    <dbReference type="NCBI Taxonomy" id="943830"/>
    <lineage>
        <taxon>Bacteria</taxon>
        <taxon>Pseudomonadati</taxon>
        <taxon>Pseudomonadota</taxon>
        <taxon>Alphaproteobacteria</taxon>
        <taxon>Hyphomicrobiales</taxon>
        <taxon>Nitrobacteraceae</taxon>
        <taxon>Tardiphaga</taxon>
    </lineage>
</organism>
<comment type="similarity">
    <text evidence="3">Belongs to the peptidase C56 family. HSP31-like subfamily.</text>
</comment>
<keyword evidence="2" id="KW-0456">Lyase</keyword>
<dbReference type="GO" id="GO:0016740">
    <property type="term" value="F:transferase activity"/>
    <property type="evidence" value="ECO:0007669"/>
    <property type="project" value="UniProtKB-KW"/>
</dbReference>
<dbReference type="InterPro" id="IPR050325">
    <property type="entry name" value="Prot/Nucl_acid_deglycase"/>
</dbReference>
<evidence type="ECO:0000313" key="5">
    <source>
        <dbReference type="EMBL" id="QND70261.1"/>
    </source>
</evidence>
<dbReference type="Proteomes" id="UP000515291">
    <property type="component" value="Chromosome"/>
</dbReference>
<dbReference type="Gene3D" id="3.40.50.880">
    <property type="match status" value="1"/>
</dbReference>
<reference evidence="6" key="1">
    <citation type="journal article" date="2020" name="Mol. Plant Microbe">
        <title>Rhizobial microsymbionts of the narrowly endemic Oxytropis species growing in Kamchatka are characterized by significant genetic diversity and possess a set of genes that are associated with T3SS and T6SS secretion systems and can affect the development of symbiosis.</title>
        <authorList>
            <person name="Safronova V."/>
            <person name="Guro P."/>
            <person name="Sazanova A."/>
            <person name="Kuznetsova I."/>
            <person name="Belimov A."/>
            <person name="Yakubov V."/>
            <person name="Chirak E."/>
            <person name="Afonin A."/>
            <person name="Gogolev Y."/>
            <person name="Andronov E."/>
            <person name="Tikhonovich I."/>
        </authorList>
    </citation>
    <scope>NUCLEOTIDE SEQUENCE [LARGE SCALE GENOMIC DNA]</scope>
    <source>
        <strain evidence="6">581</strain>
    </source>
</reference>
<dbReference type="GO" id="GO:0019172">
    <property type="term" value="F:glyoxalase III activity"/>
    <property type="evidence" value="ECO:0007669"/>
    <property type="project" value="TreeGrafter"/>
</dbReference>
<dbReference type="SUPFAM" id="SSF52317">
    <property type="entry name" value="Class I glutamine amidotransferase-like"/>
    <property type="match status" value="1"/>
</dbReference>
<dbReference type="CDD" id="cd03141">
    <property type="entry name" value="GATase1_Hsp31_like"/>
    <property type="match status" value="1"/>
</dbReference>
<keyword evidence="1" id="KW-0346">Stress response</keyword>
<proteinExistence type="inferred from homology"/>
<dbReference type="GO" id="GO:0005737">
    <property type="term" value="C:cytoplasm"/>
    <property type="evidence" value="ECO:0007669"/>
    <property type="project" value="TreeGrafter"/>
</dbReference>
<evidence type="ECO:0000256" key="2">
    <source>
        <dbReference type="ARBA" id="ARBA00023239"/>
    </source>
</evidence>
<feature type="domain" description="DJ-1/PfpI" evidence="4">
    <location>
        <begin position="25"/>
        <end position="215"/>
    </location>
</feature>
<dbReference type="PANTHER" id="PTHR48094:SF11">
    <property type="entry name" value="GLUTATHIONE-INDEPENDENT GLYOXALASE HSP31-RELATED"/>
    <property type="match status" value="1"/>
</dbReference>
<protein>
    <submittedName>
        <fullName evidence="5">Type 1 glutamine amidotransferase domain-containing protein</fullName>
    </submittedName>
</protein>
<keyword evidence="5" id="KW-0315">Glutamine amidotransferase</keyword>
<accession>A0A7G6TU29</accession>
<dbReference type="Pfam" id="PF01965">
    <property type="entry name" value="DJ-1_PfpI"/>
    <property type="match status" value="1"/>
</dbReference>
<dbReference type="EMBL" id="CP050292">
    <property type="protein sequence ID" value="QND70261.1"/>
    <property type="molecule type" value="Genomic_DNA"/>
</dbReference>
<evidence type="ECO:0000256" key="3">
    <source>
        <dbReference type="ARBA" id="ARBA00038493"/>
    </source>
</evidence>
<dbReference type="RefSeq" id="WP_184514852.1">
    <property type="nucleotide sequence ID" value="NZ_CP050292.1"/>
</dbReference>
<evidence type="ECO:0000256" key="1">
    <source>
        <dbReference type="ARBA" id="ARBA00023016"/>
    </source>
</evidence>
<dbReference type="PANTHER" id="PTHR48094">
    <property type="entry name" value="PROTEIN/NUCLEIC ACID DEGLYCASE DJ-1-RELATED"/>
    <property type="match status" value="1"/>
</dbReference>
<keyword evidence="5" id="KW-0808">Transferase</keyword>
<name>A0A7G6TU29_9BRAD</name>
<sequence length="235" mass="25350">MKVLMVITSHDQLGNTGRKTGFWLEELAAPYYVFKDAGVEITLASPKGGRPPLDPKSNEPENRTDLTLRFEKDAAAEAQLDKTVRLDSVRQEDFDTVFYPGGHGPMWDLAEDRHSAKLIESFLAAGKTIAVVCHSTGALRHVKTPDGKPLVQGKEVTGFTNGEEEDVGLTKVVPFLVEDEMLKLGAVFSKTANWGVHVVSDGLLITGQNPHSSGSAAETLLAALNKKAKLAARAS</sequence>